<dbReference type="PROSITE" id="PS00154">
    <property type="entry name" value="ATPASE_E1_E2"/>
    <property type="match status" value="1"/>
</dbReference>
<feature type="transmembrane region" description="Helical" evidence="8">
    <location>
        <begin position="36"/>
        <end position="58"/>
    </location>
</feature>
<feature type="transmembrane region" description="Helical" evidence="8">
    <location>
        <begin position="281"/>
        <end position="303"/>
    </location>
</feature>
<dbReference type="GO" id="GO:0005886">
    <property type="term" value="C:plasma membrane"/>
    <property type="evidence" value="ECO:0007669"/>
    <property type="project" value="UniProtKB-SubCell"/>
</dbReference>
<dbReference type="SFLD" id="SFLDS00003">
    <property type="entry name" value="Haloacid_Dehalogenase"/>
    <property type="match status" value="1"/>
</dbReference>
<keyword evidence="5" id="KW-1278">Translocase</keyword>
<dbReference type="AlphaFoldDB" id="A0A3S4AGD8"/>
<dbReference type="InterPro" id="IPR023299">
    <property type="entry name" value="ATPase_P-typ_cyto_dom_N"/>
</dbReference>
<dbReference type="InterPro" id="IPR001757">
    <property type="entry name" value="P_typ_ATPase"/>
</dbReference>
<dbReference type="NCBIfam" id="TIGR01512">
    <property type="entry name" value="ATPase-IB2_Cd"/>
    <property type="match status" value="1"/>
</dbReference>
<dbReference type="InterPro" id="IPR023214">
    <property type="entry name" value="HAD_sf"/>
</dbReference>
<dbReference type="RefSeq" id="WP_128499734.1">
    <property type="nucleotide sequence ID" value="NZ_RZNC01000005.1"/>
</dbReference>
<feature type="domain" description="P-type ATPase A" evidence="10">
    <location>
        <begin position="140"/>
        <end position="240"/>
    </location>
</feature>
<evidence type="ECO:0000313" key="12">
    <source>
        <dbReference type="Proteomes" id="UP000288603"/>
    </source>
</evidence>
<evidence type="ECO:0000256" key="2">
    <source>
        <dbReference type="ARBA" id="ARBA00006024"/>
    </source>
</evidence>
<protein>
    <submittedName>
        <fullName evidence="11">Cadmium-translocating P-type ATPase</fullName>
        <ecNumber evidence="11">3.6.3.3</ecNumber>
    </submittedName>
</protein>
<dbReference type="GO" id="GO:0019829">
    <property type="term" value="F:ATPase-coupled monoatomic cation transmembrane transporter activity"/>
    <property type="evidence" value="ECO:0007669"/>
    <property type="project" value="InterPro"/>
</dbReference>
<dbReference type="NCBIfam" id="TIGR01525">
    <property type="entry name" value="ATPase-IB_hvy"/>
    <property type="match status" value="1"/>
</dbReference>
<dbReference type="Gene3D" id="2.70.150.10">
    <property type="entry name" value="Calcium-transporting ATPase, cytoplasmic transduction domain A"/>
    <property type="match status" value="1"/>
</dbReference>
<dbReference type="InterPro" id="IPR059000">
    <property type="entry name" value="ATPase_P-type_domA"/>
</dbReference>
<dbReference type="SUPFAM" id="SSF56784">
    <property type="entry name" value="HAD-like"/>
    <property type="match status" value="1"/>
</dbReference>
<comment type="caution">
    <text evidence="11">The sequence shown here is derived from an EMBL/GenBank/DDBJ whole genome shotgun (WGS) entry which is preliminary data.</text>
</comment>
<evidence type="ECO:0000256" key="4">
    <source>
        <dbReference type="ARBA" id="ARBA00022723"/>
    </source>
</evidence>
<dbReference type="EMBL" id="RZNC01000005">
    <property type="protein sequence ID" value="RWZ59208.1"/>
    <property type="molecule type" value="Genomic_DNA"/>
</dbReference>
<evidence type="ECO:0000256" key="6">
    <source>
        <dbReference type="ARBA" id="ARBA00022989"/>
    </source>
</evidence>
<keyword evidence="8" id="KW-1003">Cell membrane</keyword>
<dbReference type="SFLD" id="SFLDG00002">
    <property type="entry name" value="C1.7:_P-type_atpase_like"/>
    <property type="match status" value="1"/>
</dbReference>
<dbReference type="InterPro" id="IPR027256">
    <property type="entry name" value="P-typ_ATPase_IB"/>
</dbReference>
<keyword evidence="11" id="KW-0378">Hydrolase</keyword>
<dbReference type="InterPro" id="IPR018303">
    <property type="entry name" value="ATPase_P-typ_P_site"/>
</dbReference>
<dbReference type="SFLD" id="SFLDF00027">
    <property type="entry name" value="p-type_atpase"/>
    <property type="match status" value="1"/>
</dbReference>
<comment type="similarity">
    <text evidence="2 8">Belongs to the cation transport ATPase (P-type) (TC 3.A.3) family. Type IB subfamily.</text>
</comment>
<dbReference type="Gene3D" id="3.40.50.1000">
    <property type="entry name" value="HAD superfamily/HAD-like"/>
    <property type="match status" value="1"/>
</dbReference>
<evidence type="ECO:0000256" key="5">
    <source>
        <dbReference type="ARBA" id="ARBA00022967"/>
    </source>
</evidence>
<keyword evidence="4 8" id="KW-0479">Metal-binding</keyword>
<feature type="transmembrane region" description="Helical" evidence="8">
    <location>
        <begin position="256"/>
        <end position="275"/>
    </location>
</feature>
<keyword evidence="6 8" id="KW-1133">Transmembrane helix</keyword>
<name>A0A3S4AGD8_9MICO</name>
<dbReference type="GO" id="GO:0016887">
    <property type="term" value="F:ATP hydrolysis activity"/>
    <property type="evidence" value="ECO:0007669"/>
    <property type="project" value="InterPro"/>
</dbReference>
<accession>A0A3S4AGD8</accession>
<keyword evidence="3 8" id="KW-0812">Transmembrane</keyword>
<dbReference type="GO" id="GO:0046872">
    <property type="term" value="F:metal ion binding"/>
    <property type="evidence" value="ECO:0007669"/>
    <property type="project" value="UniProtKB-KW"/>
</dbReference>
<evidence type="ECO:0000259" key="10">
    <source>
        <dbReference type="Pfam" id="PF00122"/>
    </source>
</evidence>
<feature type="transmembrane region" description="Helical" evidence="8">
    <location>
        <begin position="90"/>
        <end position="115"/>
    </location>
</feature>
<reference evidence="11 12" key="1">
    <citation type="submission" date="2018-12" db="EMBL/GenBank/DDBJ databases">
        <authorList>
            <person name="Li F."/>
        </authorList>
    </citation>
    <scope>NUCLEOTIDE SEQUENCE [LARGE SCALE GENOMIC DNA]</scope>
    <source>
        <strain evidence="11 12">8H24J-4-2</strain>
    </source>
</reference>
<dbReference type="GO" id="GO:0015086">
    <property type="term" value="F:cadmium ion transmembrane transporter activity"/>
    <property type="evidence" value="ECO:0007669"/>
    <property type="project" value="TreeGrafter"/>
</dbReference>
<dbReference type="InterPro" id="IPR044492">
    <property type="entry name" value="P_typ_ATPase_HD_dom"/>
</dbReference>
<sequence>MTLVPRRDDAPRAAPAAPAGPSVPWRVVAAARRYPFVLATILVGAVGLVFLVLGWPWAEWVPATAAVTMAIRSSLRMIRDLRSGSVGVDVLAITAIIVAVTVGEVWAALVIVLMLTGGEALEDYAASRAKRDLSALVADAPRTAHRIDRDGTLTDVPVEAIRPGDELLVRSHEIVPVDGVLVGGTGVFDESTLTGESVPVERVAGDEVLSGGINGPAPVRIRAIRTAEASQYHQIVALVEAASASRSPLVRLADRFAIPYTLLSLGLAVTAGLLAGDPVRVAEVLVVATPCPLIIAAPVAFLAGMSRASRSGVIIKDSSSLERLHRTRTVAFDKTGTLTHGSMALVAVRPEEGDGSELLRLAASAEQASTHVLAGAMIAAADAHRLPLSSPEEAEETTGNGVTATIAGTVVAVGKRSFVAAHIGADVAPTPLDAGEMAVYAAIGRRFAGALVFRDDVRAEAGATIDDVRAHGVRHVMMLTGDDRVTADHVAAAVGIDDVRAGCLPSDKVAAIAAVRERPVVMVGDGVNDAPVLAAADVGIAMGARGSTAASDSADIVLLRDDLSCVSRALLIGRETVTVALQSIGIGIALSIALMIVAAVGLLPALVGAWLQEAVDVVSILWALRAVAGARST</sequence>
<organism evidence="11 12">
    <name type="scientific">Labedella populi</name>
    <dbReference type="NCBI Taxonomy" id="2498850"/>
    <lineage>
        <taxon>Bacteria</taxon>
        <taxon>Bacillati</taxon>
        <taxon>Actinomycetota</taxon>
        <taxon>Actinomycetes</taxon>
        <taxon>Micrococcales</taxon>
        <taxon>Microbacteriaceae</taxon>
        <taxon>Labedella</taxon>
    </lineage>
</organism>
<dbReference type="Pfam" id="PF00122">
    <property type="entry name" value="E1-E2_ATPase"/>
    <property type="match status" value="1"/>
</dbReference>
<dbReference type="GO" id="GO:0005524">
    <property type="term" value="F:ATP binding"/>
    <property type="evidence" value="ECO:0007669"/>
    <property type="project" value="UniProtKB-UniRule"/>
</dbReference>
<dbReference type="PRINTS" id="PR00119">
    <property type="entry name" value="CATATPASE"/>
</dbReference>
<dbReference type="InterPro" id="IPR008250">
    <property type="entry name" value="ATPase_P-typ_transduc_dom_A_sf"/>
</dbReference>
<dbReference type="EC" id="3.6.3.3" evidence="11"/>
<comment type="subcellular location">
    <subcellularLocation>
        <location evidence="1">Cell membrane</location>
        <topology evidence="1">Multi-pass membrane protein</topology>
    </subcellularLocation>
</comment>
<dbReference type="NCBIfam" id="TIGR01494">
    <property type="entry name" value="ATPase_P-type"/>
    <property type="match status" value="1"/>
</dbReference>
<keyword evidence="8" id="KW-0067">ATP-binding</keyword>
<dbReference type="OrthoDB" id="7059309at2"/>
<dbReference type="PANTHER" id="PTHR48085:SF5">
    <property type="entry name" value="CADMIUM_ZINC-TRANSPORTING ATPASE HMA4-RELATED"/>
    <property type="match status" value="1"/>
</dbReference>
<dbReference type="Gene3D" id="3.40.1110.10">
    <property type="entry name" value="Calcium-transporting ATPase, cytoplasmic domain N"/>
    <property type="match status" value="1"/>
</dbReference>
<keyword evidence="7 8" id="KW-0472">Membrane</keyword>
<dbReference type="InterPro" id="IPR036412">
    <property type="entry name" value="HAD-like_sf"/>
</dbReference>
<keyword evidence="12" id="KW-1185">Reference proteome</keyword>
<evidence type="ECO:0000256" key="7">
    <source>
        <dbReference type="ARBA" id="ARBA00023136"/>
    </source>
</evidence>
<gene>
    <name evidence="11" type="primary">cadA</name>
    <name evidence="11" type="ORF">ELQ92_13145</name>
</gene>
<feature type="transmembrane region" description="Helical" evidence="8">
    <location>
        <begin position="577"/>
        <end position="603"/>
    </location>
</feature>
<dbReference type="InterPro" id="IPR023298">
    <property type="entry name" value="ATPase_P-typ_TM_dom_sf"/>
</dbReference>
<dbReference type="Pfam" id="PF00702">
    <property type="entry name" value="Hydrolase"/>
    <property type="match status" value="1"/>
</dbReference>
<proteinExistence type="inferred from homology"/>
<evidence type="ECO:0000256" key="3">
    <source>
        <dbReference type="ARBA" id="ARBA00022692"/>
    </source>
</evidence>
<evidence type="ECO:0000256" key="1">
    <source>
        <dbReference type="ARBA" id="ARBA00004651"/>
    </source>
</evidence>
<dbReference type="SUPFAM" id="SSF81653">
    <property type="entry name" value="Calcium ATPase, transduction domain A"/>
    <property type="match status" value="1"/>
</dbReference>
<feature type="region of interest" description="Disordered" evidence="9">
    <location>
        <begin position="1"/>
        <end position="21"/>
    </location>
</feature>
<evidence type="ECO:0000313" key="11">
    <source>
        <dbReference type="EMBL" id="RWZ59208.1"/>
    </source>
</evidence>
<dbReference type="SUPFAM" id="SSF81665">
    <property type="entry name" value="Calcium ATPase, transmembrane domain M"/>
    <property type="match status" value="1"/>
</dbReference>
<dbReference type="Proteomes" id="UP000288603">
    <property type="component" value="Unassembled WGS sequence"/>
</dbReference>
<evidence type="ECO:0000256" key="8">
    <source>
        <dbReference type="RuleBase" id="RU362081"/>
    </source>
</evidence>
<dbReference type="InterPro" id="IPR051014">
    <property type="entry name" value="Cation_Transport_ATPase_IB"/>
</dbReference>
<feature type="compositionally biased region" description="Basic and acidic residues" evidence="9">
    <location>
        <begin position="1"/>
        <end position="11"/>
    </location>
</feature>
<dbReference type="PANTHER" id="PTHR48085">
    <property type="entry name" value="CADMIUM/ZINC-TRANSPORTING ATPASE HMA2-RELATED"/>
    <property type="match status" value="1"/>
</dbReference>
<keyword evidence="8" id="KW-0547">Nucleotide-binding</keyword>
<evidence type="ECO:0000256" key="9">
    <source>
        <dbReference type="SAM" id="MobiDB-lite"/>
    </source>
</evidence>
<dbReference type="PRINTS" id="PR00120">
    <property type="entry name" value="HATPASE"/>
</dbReference>